<feature type="domain" description="I/LWEQ" evidence="6">
    <location>
        <begin position="2268"/>
        <end position="2510"/>
    </location>
</feature>
<name>A0AAD5U775_9FUNG</name>
<sequence length="2515" mass="271086">MSLTLKIKVLGNTKTLTFKLDSSVYECCKEIKEKFENSGGADYGLFCPDQGKWLISSKVIDFYDLKNGDLLEYKKKHRNLKFRTLDGSIKTVVVDETLHVQQLVDIVCARIGITNTEEYSFQPEVSDVTNQKGGKDVKKNKKQHVAEQIAEDARWLNPDKTLAEQGLGEADIVILKKKFYFTDQNIDRNDPVQLNLLYNQAKDSILSGKHPCTSEEASQFAAIQCQIQFGNHEPDKHKIGFIKVKDYIPPEYQKNKEVEKKIYQEHRKLQGLSELNAKFRYVQLSRSLKTYGITFFLVKERIAKKNKLVVALLGVTKSSVVKLDMETKDILKEWKLTQLRRWAASPNSFTLDFGDYSEAYYSVQTTEGEQISQLIAGYIDIILKKRKEAEKVYIEEEEEKTSVEEYIKPSRATDIAGVVSNGHRVATEIKPQLSHPNGIFQNNGGSMGQFGNNSFMFEQQPAYVALQQAHLMAIKNGFTMLKASALDLNTGISLPPIGDDPASIAWREQTIDVNSSNVASQLASLLAAAGSLINHATGISDQMEYETLNSNIAGLTTNISQISPAIKLMAALSEDGDGLLDSALALIKAINNLLEAARLVGSGDAGKRNEMHQASRDLSSEVNNILSKMGRCEVSADDKNDLMSLANSVVKAVGDMVSNARGVSKTLTEPQLQSNLVSDAKYVFDCSHNLNAAVITVCPTVNVQVCTDQILEGSVLLRDAVGMLINSCSASQNSMAVDDLMDAAHRVEESIARLVAEAANAGKPKGSESSEIEEYYDLVVSAADNMLESAAEMEAIIRNTKALTLSSTQFVQVLKKTAAAETEEDERIRLMAAAKSLAEATQKMVASAKEAARAVLDTEKQELLKFNVLGLKKASTSVIGSKLKGRAFYKLSKAIKDVLSSSKQLISASKGSAPSNRNQASQLQLNLSARKVNETLPAIISSLKSYSNKPDDLISQTKLTASAKQALNPGYLCITTAKASGPSIGDVVAQSQLLSTAKQHEDALNYLEKMVKLVEELNADGQIDNAIKSIQSIQKELTVVQLPSTAIDFQPLNTEDAQLELYSVANSIQNTITLIADLYLETAAKGNERQTGIVVTDAVLALQSLSMAVQGFAATEEDVDLKDMLFNATSSVGDTLCALISAAKQLGDTGTSENIDFSALASNASKAMESVVECLPGQKEMEAAITAVSTIVEDLFSNSKNFSSVKKTDDQIKEARQNLQTFSTKLSIDANNLLSSLKGSTNEIKEAAEKFVEDFKIMSETALSFGSRFDEAGKEKLMIMIQDIGTSSTIALQAAKSLSSDKENVSYREQLFKSAKSINDSMNSILELCAASSVGHTECNRSLNIIKSASSKLEHTAPVDINTSFSYAECLMKLTATSKLAIATIGSLNTIARSGDMQKLATKVTEVANVMESINDISVKAAYLIGVSDPSTIPATSGPIDRAAINQSGIDIKGSCEKIIDPNNTQKEILAGAATIAKFTSALCTICKAAGQNTLISATSRQQFINSAKDLAGKTSALVSSIKQLALTPTGETRLNCKESFEPLIKCVDSLIAFSQSSEFCGTHAKIMQEGILLQKPILESQRKLLNCSENVVNVVKLLCADASDENLFLQLSSSVKMVTEALQVVAKTISKSCPGLKECEDSIAKVGTSVLAIDQAIMEANVNSLDPREEIEKSSLIDSVRALSSLVELIAKVSKAEPGQIGATLCELPGNFHQVIICSIAAASNSVDLNEQKKLLDGIKEVSDNILEFLYIVNGSLSSTSKENDNQQKIETGKNKIKNSLSKLSTILEGVSADASELGKVIDKIESISASVMATDQLPKLPYQHYALQIEIVGKQVVDTVGDILTKTKTTEQYKINGKKLVELIELLNKDVQFAKITVEDSTIKEGVVNSFTELCVTLIRMVEAMRLASGKSNADQNSRAKLSQAARDVSMTVSSMITSVKAGSKGLLVCQDAISSINDIISELEGIFIFAQAGQLDPLDPKDSFNKNKDGMMVAAKALTEQVKGFITAVTGSQEELATLSMASVNTLNTLTEEVKKGAIAISSADKNMQQHLLSSVKLVAESLQTLISTAINASGKGTEDPAITDFSNAVKCEFGCIAELVRVTKLLSDQSTRGIRALEVSVSEINAAMIELKSPSLAQGSSLPDEVATIAKHVATAAATIVTISSKEGMQDDLVASSNIIKKQILDLCRAGKAVCENAPEGNKSEMHSAVTKTCEATTSLLTLIKQSRETGDLISLKSQVLSSAKVVSLAVSEVVEVSSHLIPSGYIDMSDPNVIAERELLAAASSIEAAAKNLSKFKRAPKGKNVDDLNFEGQILEAAKAIAMASSALLKSATSVQREIVSKGKANKGEKMYYNDGTWSDGLVSSAKQVATATQSLCDSANQSLKGTMNRDRVIVAAKAVSASTAQLLSAAIVRSDPNSQSQSRLKAAGKAVISATTQLVKASEESMAFSETDTISFNMEEQYSNPTTAKVMEMEAQMSILKMEKELERARNKLASVRKGKYDINTAKTL</sequence>
<dbReference type="CDD" id="cd14473">
    <property type="entry name" value="FERM_B-lobe"/>
    <property type="match status" value="1"/>
</dbReference>
<dbReference type="InterPro" id="IPR011993">
    <property type="entry name" value="PH-like_dom_sf"/>
</dbReference>
<dbReference type="PROSITE" id="PS50057">
    <property type="entry name" value="FERM_3"/>
    <property type="match status" value="1"/>
</dbReference>
<reference evidence="7" key="1">
    <citation type="submission" date="2020-05" db="EMBL/GenBank/DDBJ databases">
        <title>Phylogenomic resolution of chytrid fungi.</title>
        <authorList>
            <person name="Stajich J.E."/>
            <person name="Amses K."/>
            <person name="Simmons R."/>
            <person name="Seto K."/>
            <person name="Myers J."/>
            <person name="Bonds A."/>
            <person name="Quandt C.A."/>
            <person name="Barry K."/>
            <person name="Liu P."/>
            <person name="Grigoriev I."/>
            <person name="Longcore J.E."/>
            <person name="James T.Y."/>
        </authorList>
    </citation>
    <scope>NUCLEOTIDE SEQUENCE</scope>
    <source>
        <strain evidence="7">JEL0476</strain>
    </source>
</reference>
<dbReference type="InterPro" id="IPR057346">
    <property type="entry name" value="Talin1/2_VBS2"/>
</dbReference>
<dbReference type="InterPro" id="IPR014352">
    <property type="entry name" value="FERM/acyl-CoA-bd_prot_sf"/>
</dbReference>
<evidence type="ECO:0000256" key="4">
    <source>
        <dbReference type="SAM" id="Coils"/>
    </source>
</evidence>
<dbReference type="InterPro" id="IPR002558">
    <property type="entry name" value="ILWEQ_dom"/>
</dbReference>
<dbReference type="GO" id="GO:0051015">
    <property type="term" value="F:actin filament binding"/>
    <property type="evidence" value="ECO:0007669"/>
    <property type="project" value="InterPro"/>
</dbReference>
<dbReference type="InterPro" id="IPR036723">
    <property type="entry name" value="Alpha-catenin/vinculin-like_sf"/>
</dbReference>
<dbReference type="Gene3D" id="3.10.20.90">
    <property type="entry name" value="Phosphatidylinositol 3-kinase Catalytic Subunit, Chain A, domain 1"/>
    <property type="match status" value="2"/>
</dbReference>
<organism evidence="7 8">
    <name type="scientific">Clydaea vesicula</name>
    <dbReference type="NCBI Taxonomy" id="447962"/>
    <lineage>
        <taxon>Eukaryota</taxon>
        <taxon>Fungi</taxon>
        <taxon>Fungi incertae sedis</taxon>
        <taxon>Chytridiomycota</taxon>
        <taxon>Chytridiomycota incertae sedis</taxon>
        <taxon>Chytridiomycetes</taxon>
        <taxon>Lobulomycetales</taxon>
        <taxon>Lobulomycetaceae</taxon>
        <taxon>Clydaea</taxon>
    </lineage>
</organism>
<dbReference type="EMBL" id="JADGJW010000023">
    <property type="protein sequence ID" value="KAJ3227069.1"/>
    <property type="molecule type" value="Genomic_DNA"/>
</dbReference>
<dbReference type="Pfam" id="PF09141">
    <property type="entry name" value="Talin_middle"/>
    <property type="match status" value="1"/>
</dbReference>
<dbReference type="InterPro" id="IPR019749">
    <property type="entry name" value="Band_41_domain"/>
</dbReference>
<dbReference type="CDD" id="cd17090">
    <property type="entry name" value="FERM_F1_TLN"/>
    <property type="match status" value="1"/>
</dbReference>
<dbReference type="InterPro" id="IPR019748">
    <property type="entry name" value="FERM_central"/>
</dbReference>
<dbReference type="Gene3D" id="1.20.80.10">
    <property type="match status" value="1"/>
</dbReference>
<keyword evidence="2" id="KW-0963">Cytoplasm</keyword>
<dbReference type="Gene3D" id="1.20.1420.10">
    <property type="entry name" value="Talin, central domain"/>
    <property type="match status" value="7"/>
</dbReference>
<dbReference type="PROSITE" id="PS50945">
    <property type="entry name" value="I_LWEQ"/>
    <property type="match status" value="1"/>
</dbReference>
<dbReference type="InterPro" id="IPR015224">
    <property type="entry name" value="Talin_cent"/>
</dbReference>
<dbReference type="FunFam" id="1.20.80.10:FF:000007">
    <property type="entry name" value="Talin 2"/>
    <property type="match status" value="1"/>
</dbReference>
<evidence type="ECO:0000259" key="6">
    <source>
        <dbReference type="PROSITE" id="PS50945"/>
    </source>
</evidence>
<dbReference type="Pfam" id="PF01608">
    <property type="entry name" value="I_LWEQ"/>
    <property type="match status" value="1"/>
</dbReference>
<dbReference type="Gene3D" id="2.30.29.30">
    <property type="entry name" value="Pleckstrin-homology domain (PH domain)/Phosphotyrosine-binding domain (PTB)"/>
    <property type="match status" value="1"/>
</dbReference>
<dbReference type="PANTHER" id="PTHR19981:SF1">
    <property type="entry name" value="RHEA, ISOFORM B"/>
    <property type="match status" value="1"/>
</dbReference>
<dbReference type="SMART" id="SM00307">
    <property type="entry name" value="ILWEQ"/>
    <property type="match status" value="1"/>
</dbReference>
<dbReference type="InterPro" id="IPR019747">
    <property type="entry name" value="FERM_CS"/>
</dbReference>
<dbReference type="CDD" id="cd17089">
    <property type="entry name" value="FERM_F0_TLN"/>
    <property type="match status" value="1"/>
</dbReference>
<dbReference type="Gene3D" id="1.20.120.230">
    <property type="entry name" value="Alpha-catenin/vinculin-like"/>
    <property type="match status" value="5"/>
</dbReference>
<dbReference type="InterPro" id="IPR000299">
    <property type="entry name" value="FERM_domain"/>
</dbReference>
<gene>
    <name evidence="7" type="primary">TLN1</name>
    <name evidence="7" type="ORF">HK099_003522</name>
</gene>
<dbReference type="Gene3D" id="1.20.1410.10">
    <property type="entry name" value="I/LWEQ domain"/>
    <property type="match status" value="1"/>
</dbReference>
<feature type="coiled-coil region" evidence="4">
    <location>
        <begin position="2478"/>
        <end position="2505"/>
    </location>
</feature>
<dbReference type="SUPFAM" id="SSF50729">
    <property type="entry name" value="PH domain-like"/>
    <property type="match status" value="1"/>
</dbReference>
<feature type="coiled-coil region" evidence="4">
    <location>
        <begin position="1205"/>
        <end position="1250"/>
    </location>
</feature>
<dbReference type="InterPro" id="IPR036476">
    <property type="entry name" value="Talin_cent_sf"/>
</dbReference>
<dbReference type="FunFam" id="2.30.29.30:FF:000028">
    <property type="entry name" value="Talin 2"/>
    <property type="match status" value="1"/>
</dbReference>
<dbReference type="Pfam" id="PF00373">
    <property type="entry name" value="FERM_M"/>
    <property type="match status" value="1"/>
</dbReference>
<dbReference type="SUPFAM" id="SSF109880">
    <property type="entry name" value="A middle domain of Talin 1"/>
    <property type="match status" value="1"/>
</dbReference>
<dbReference type="SUPFAM" id="SSF109885">
    <property type="entry name" value="I/LWEQ domain"/>
    <property type="match status" value="3"/>
</dbReference>
<dbReference type="CDD" id="cd10569">
    <property type="entry name" value="FERM_C_Talin"/>
    <property type="match status" value="1"/>
</dbReference>
<dbReference type="Pfam" id="PF21896">
    <property type="entry name" value="Talin_IBS2B"/>
    <property type="match status" value="1"/>
</dbReference>
<dbReference type="Proteomes" id="UP001211065">
    <property type="component" value="Unassembled WGS sequence"/>
</dbReference>
<protein>
    <submittedName>
        <fullName evidence="7">Talin-1</fullName>
    </submittedName>
</protein>
<comment type="caution">
    <text evidence="7">The sequence shown here is derived from an EMBL/GenBank/DDBJ whole genome shotgun (WGS) entry which is preliminary data.</text>
</comment>
<dbReference type="Pfam" id="PF21865">
    <property type="entry name" value="TLN1-like_RS"/>
    <property type="match status" value="2"/>
</dbReference>
<dbReference type="GO" id="GO:0098609">
    <property type="term" value="P:cell-cell adhesion"/>
    <property type="evidence" value="ECO:0007669"/>
    <property type="project" value="TreeGrafter"/>
</dbReference>
<evidence type="ECO:0000313" key="7">
    <source>
        <dbReference type="EMBL" id="KAJ3227069.1"/>
    </source>
</evidence>
<dbReference type="InterPro" id="IPR054082">
    <property type="entry name" value="Talin_IBS2B"/>
</dbReference>
<dbReference type="InterPro" id="IPR035964">
    <property type="entry name" value="I/LWEQ_dom_sf"/>
</dbReference>
<dbReference type="GO" id="GO:0005178">
    <property type="term" value="F:integrin binding"/>
    <property type="evidence" value="ECO:0007669"/>
    <property type="project" value="TreeGrafter"/>
</dbReference>
<evidence type="ECO:0000256" key="2">
    <source>
        <dbReference type="ARBA" id="ARBA00022490"/>
    </source>
</evidence>
<dbReference type="FunFam" id="1.20.1410.10:FF:000001">
    <property type="entry name" value="Talin 2"/>
    <property type="match status" value="1"/>
</dbReference>
<dbReference type="SUPFAM" id="SSF47031">
    <property type="entry name" value="Second domain of FERM"/>
    <property type="match status" value="1"/>
</dbReference>
<keyword evidence="8" id="KW-1185">Reference proteome</keyword>
<feature type="domain" description="FERM" evidence="5">
    <location>
        <begin position="78"/>
        <end position="386"/>
    </location>
</feature>
<dbReference type="GO" id="GO:0005737">
    <property type="term" value="C:cytoplasm"/>
    <property type="evidence" value="ECO:0007669"/>
    <property type="project" value="TreeGrafter"/>
</dbReference>
<dbReference type="PANTHER" id="PTHR19981">
    <property type="entry name" value="TALIN"/>
    <property type="match status" value="1"/>
</dbReference>
<dbReference type="SMART" id="SM00295">
    <property type="entry name" value="B41"/>
    <property type="match status" value="1"/>
</dbReference>
<accession>A0AAD5U775</accession>
<keyword evidence="3" id="KW-0206">Cytoskeleton</keyword>
<proteinExistence type="predicted"/>
<keyword evidence="4" id="KW-0175">Coiled coil</keyword>
<dbReference type="SUPFAM" id="SSF47220">
    <property type="entry name" value="alpha-catenin/vinculin-like"/>
    <property type="match status" value="1"/>
</dbReference>
<evidence type="ECO:0000259" key="5">
    <source>
        <dbReference type="PROSITE" id="PS50057"/>
    </source>
</evidence>
<evidence type="ECO:0000256" key="3">
    <source>
        <dbReference type="ARBA" id="ARBA00023212"/>
    </source>
</evidence>
<dbReference type="InterPro" id="IPR035963">
    <property type="entry name" value="FERM_2"/>
</dbReference>
<evidence type="ECO:0000313" key="8">
    <source>
        <dbReference type="Proteomes" id="UP001211065"/>
    </source>
</evidence>
<dbReference type="GO" id="GO:0005856">
    <property type="term" value="C:cytoskeleton"/>
    <property type="evidence" value="ECO:0007669"/>
    <property type="project" value="UniProtKB-SubCell"/>
</dbReference>
<dbReference type="SMART" id="SM01244">
    <property type="entry name" value="IRS"/>
    <property type="match status" value="1"/>
</dbReference>
<dbReference type="GO" id="GO:0005886">
    <property type="term" value="C:plasma membrane"/>
    <property type="evidence" value="ECO:0007669"/>
    <property type="project" value="TreeGrafter"/>
</dbReference>
<evidence type="ECO:0000256" key="1">
    <source>
        <dbReference type="ARBA" id="ARBA00004245"/>
    </source>
</evidence>
<dbReference type="GO" id="GO:0030036">
    <property type="term" value="P:actin cytoskeleton organization"/>
    <property type="evidence" value="ECO:0007669"/>
    <property type="project" value="TreeGrafter"/>
</dbReference>
<dbReference type="InterPro" id="IPR032425">
    <property type="entry name" value="FERM_f0"/>
</dbReference>
<dbReference type="InterPro" id="IPR054060">
    <property type="entry name" value="TLN1-like_RS"/>
</dbReference>
<dbReference type="Pfam" id="PF16511">
    <property type="entry name" value="FERM_f0"/>
    <property type="match status" value="1"/>
</dbReference>
<dbReference type="Pfam" id="PF25177">
    <property type="entry name" value="Talin_VBS2"/>
    <property type="match status" value="1"/>
</dbReference>
<dbReference type="InterPro" id="IPR049108">
    <property type="entry name" value="Talin_R4"/>
</dbReference>
<dbReference type="PROSITE" id="PS00660">
    <property type="entry name" value="FERM_1"/>
    <property type="match status" value="1"/>
</dbReference>
<comment type="subcellular location">
    <subcellularLocation>
        <location evidence="1">Cytoplasm</location>
        <location evidence="1">Cytoskeleton</location>
    </subcellularLocation>
</comment>
<dbReference type="GO" id="GO:0005200">
    <property type="term" value="F:structural constituent of cytoskeleton"/>
    <property type="evidence" value="ECO:0007669"/>
    <property type="project" value="InterPro"/>
</dbReference>
<dbReference type="Pfam" id="PF21692">
    <property type="entry name" value="Talin_R4"/>
    <property type="match status" value="1"/>
</dbReference>